<comment type="function">
    <text evidence="1">May be involved in a process influencing telomere capping.</text>
</comment>
<dbReference type="GeneID" id="27325151"/>
<dbReference type="RefSeq" id="XP_016221526.1">
    <property type="nucleotide sequence ID" value="XM_016372194.1"/>
</dbReference>
<dbReference type="Proteomes" id="UP000054302">
    <property type="component" value="Unassembled WGS sequence"/>
</dbReference>
<feature type="compositionally biased region" description="Polar residues" evidence="8">
    <location>
        <begin position="23"/>
        <end position="44"/>
    </location>
</feature>
<name>A0A0D1Z569_EXOME</name>
<evidence type="ECO:0000313" key="10">
    <source>
        <dbReference type="EMBL" id="KIV89952.1"/>
    </source>
</evidence>
<reference evidence="10 11" key="1">
    <citation type="submission" date="2015-01" db="EMBL/GenBank/DDBJ databases">
        <title>The Genome Sequence of Exophiala mesophila CBS40295.</title>
        <authorList>
            <consortium name="The Broad Institute Genomics Platform"/>
            <person name="Cuomo C."/>
            <person name="de Hoog S."/>
            <person name="Gorbushina A."/>
            <person name="Stielow B."/>
            <person name="Teixiera M."/>
            <person name="Abouelleil A."/>
            <person name="Chapman S.B."/>
            <person name="Priest M."/>
            <person name="Young S.K."/>
            <person name="Wortman J."/>
            <person name="Nusbaum C."/>
            <person name="Birren B."/>
        </authorList>
    </citation>
    <scope>NUCLEOTIDE SEQUENCE [LARGE SCALE GENOMIC DNA]</scope>
    <source>
        <strain evidence="10 11">CBS 40295</strain>
    </source>
</reference>
<feature type="region of interest" description="Disordered" evidence="8">
    <location>
        <begin position="436"/>
        <end position="458"/>
    </location>
</feature>
<feature type="compositionally biased region" description="Basic and acidic residues" evidence="8">
    <location>
        <begin position="447"/>
        <end position="458"/>
    </location>
</feature>
<proteinExistence type="inferred from homology"/>
<dbReference type="InterPro" id="IPR039024">
    <property type="entry name" value="RTC4"/>
</dbReference>
<feature type="region of interest" description="Disordered" evidence="8">
    <location>
        <begin position="148"/>
        <end position="187"/>
    </location>
</feature>
<evidence type="ECO:0000259" key="9">
    <source>
        <dbReference type="SMART" id="SM01312"/>
    </source>
</evidence>
<evidence type="ECO:0000256" key="3">
    <source>
        <dbReference type="ARBA" id="ARBA00004496"/>
    </source>
</evidence>
<evidence type="ECO:0000256" key="4">
    <source>
        <dbReference type="ARBA" id="ARBA00009461"/>
    </source>
</evidence>
<dbReference type="EMBL" id="KN847524">
    <property type="protein sequence ID" value="KIV89952.1"/>
    <property type="molecule type" value="Genomic_DNA"/>
</dbReference>
<evidence type="ECO:0000256" key="2">
    <source>
        <dbReference type="ARBA" id="ARBA00004123"/>
    </source>
</evidence>
<keyword evidence="11" id="KW-1185">Reference proteome</keyword>
<protein>
    <recommendedName>
        <fullName evidence="5">Restriction of telomere capping protein 4</fullName>
    </recommendedName>
</protein>
<evidence type="ECO:0000313" key="11">
    <source>
        <dbReference type="Proteomes" id="UP000054302"/>
    </source>
</evidence>
<dbReference type="GO" id="GO:0005737">
    <property type="term" value="C:cytoplasm"/>
    <property type="evidence" value="ECO:0007669"/>
    <property type="project" value="UniProtKB-SubCell"/>
</dbReference>
<dbReference type="PANTHER" id="PTHR41391">
    <property type="entry name" value="RESTRICTION OF TELOMERE CAPPING PROTEIN 4"/>
    <property type="match status" value="1"/>
</dbReference>
<comment type="similarity">
    <text evidence="4">Belongs to the RTC4 family.</text>
</comment>
<dbReference type="SMART" id="SM01312">
    <property type="entry name" value="RTC4"/>
    <property type="match status" value="1"/>
</dbReference>
<dbReference type="Pfam" id="PF14474">
    <property type="entry name" value="RTC4"/>
    <property type="match status" value="1"/>
</dbReference>
<feature type="region of interest" description="Disordered" evidence="8">
    <location>
        <begin position="1"/>
        <end position="71"/>
    </location>
</feature>
<evidence type="ECO:0000256" key="1">
    <source>
        <dbReference type="ARBA" id="ARBA00002738"/>
    </source>
</evidence>
<feature type="domain" description="Restriction of telomere capping protein 4 C-terminal" evidence="9">
    <location>
        <begin position="322"/>
        <end position="447"/>
    </location>
</feature>
<comment type="subcellular location">
    <subcellularLocation>
        <location evidence="3">Cytoplasm</location>
    </subcellularLocation>
    <subcellularLocation>
        <location evidence="2">Nucleus</location>
    </subcellularLocation>
</comment>
<dbReference type="OrthoDB" id="128308at2759"/>
<dbReference type="GO" id="GO:0005634">
    <property type="term" value="C:nucleus"/>
    <property type="evidence" value="ECO:0007669"/>
    <property type="project" value="UniProtKB-SubCell"/>
</dbReference>
<organism evidence="10 11">
    <name type="scientific">Exophiala mesophila</name>
    <name type="common">Black yeast-like fungus</name>
    <dbReference type="NCBI Taxonomy" id="212818"/>
    <lineage>
        <taxon>Eukaryota</taxon>
        <taxon>Fungi</taxon>
        <taxon>Dikarya</taxon>
        <taxon>Ascomycota</taxon>
        <taxon>Pezizomycotina</taxon>
        <taxon>Eurotiomycetes</taxon>
        <taxon>Chaetothyriomycetidae</taxon>
        <taxon>Chaetothyriales</taxon>
        <taxon>Herpotrichiellaceae</taxon>
        <taxon>Exophiala</taxon>
    </lineage>
</organism>
<gene>
    <name evidence="10" type="ORF">PV10_07306</name>
</gene>
<keyword evidence="6" id="KW-0963">Cytoplasm</keyword>
<dbReference type="PANTHER" id="PTHR41391:SF1">
    <property type="entry name" value="RESTRICTION OF TELOMERE CAPPING PROTEIN 4"/>
    <property type="match status" value="1"/>
</dbReference>
<feature type="compositionally biased region" description="Basic residues" evidence="8">
    <location>
        <begin position="45"/>
        <end position="62"/>
    </location>
</feature>
<sequence length="458" mass="50349">METDDDLAIYAQPLSSDEEDATTDTINNGSSTPKGDTAQKSQFSSKKRPAPTRASSRAKARKVIRDEPDQQQLVVGADQSLTESFWIPPASQKRRLNKGYANRKLAFQAPEPIPERQENVAKQPGYVSYDQVQLKKVAVPEKKGFVDVEPVPGLRPSNNTSKSKPSMKIADLPQKKPGSTAAGFQMPDLPEFVSSSTSAETDVPTVFETSFSFASGSGLQSPSTSVSSLSSARSMSPIDLDIDVPALSRKCPICRKYVQDSKRLAVPANLRSLSVQQQRSFCNEHQLCDARDVWEDRKYPTIDWQALEKTRIPRKLSFLRRIIAGQTPNLYLDELKSQLKSAKGNRKKLQAYLNEGIVDFAKPGYYGPKGTQLMVRAITVALTDSLKTALQKDSVIRGVGIGAFVSAVLVPALTLTFVIEDLNLQSEDSGRKVLEESTSVGALLNPDDDHIERNEDDD</sequence>
<evidence type="ECO:0000256" key="7">
    <source>
        <dbReference type="ARBA" id="ARBA00023242"/>
    </source>
</evidence>
<keyword evidence="7" id="KW-0539">Nucleus</keyword>
<dbReference type="OMA" id="ETISCGY"/>
<accession>A0A0D1Z569</accession>
<evidence type="ECO:0000256" key="6">
    <source>
        <dbReference type="ARBA" id="ARBA00022490"/>
    </source>
</evidence>
<evidence type="ECO:0000256" key="8">
    <source>
        <dbReference type="SAM" id="MobiDB-lite"/>
    </source>
</evidence>
<dbReference type="STRING" id="212818.A0A0D1Z569"/>
<dbReference type="HOGENOM" id="CLU_532078_0_0_1"/>
<dbReference type="VEuPathDB" id="FungiDB:PV10_07306"/>
<dbReference type="AlphaFoldDB" id="A0A0D1Z569"/>
<dbReference type="InterPro" id="IPR028094">
    <property type="entry name" value="RTC4_C"/>
</dbReference>
<evidence type="ECO:0000256" key="5">
    <source>
        <dbReference type="ARBA" id="ARBA00015162"/>
    </source>
</evidence>